<reference evidence="4 5" key="1">
    <citation type="journal article" date="2023" name="Insect Mol. Biol.">
        <title>Genome sequencing provides insights into the evolution of gene families encoding plant cell wall-degrading enzymes in longhorned beetles.</title>
        <authorList>
            <person name="Shin N.R."/>
            <person name="Okamura Y."/>
            <person name="Kirsch R."/>
            <person name="Pauchet Y."/>
        </authorList>
    </citation>
    <scope>NUCLEOTIDE SEQUENCE [LARGE SCALE GENOMIC DNA]</scope>
    <source>
        <strain evidence="4">EAD_L_NR</strain>
    </source>
</reference>
<evidence type="ECO:0000256" key="2">
    <source>
        <dbReference type="ARBA" id="ARBA00023108"/>
    </source>
</evidence>
<evidence type="ECO:0000313" key="5">
    <source>
        <dbReference type="Proteomes" id="UP001159042"/>
    </source>
</evidence>
<organism evidence="4 5">
    <name type="scientific">Exocentrus adspersus</name>
    <dbReference type="NCBI Taxonomy" id="1586481"/>
    <lineage>
        <taxon>Eukaryota</taxon>
        <taxon>Metazoa</taxon>
        <taxon>Ecdysozoa</taxon>
        <taxon>Arthropoda</taxon>
        <taxon>Hexapoda</taxon>
        <taxon>Insecta</taxon>
        <taxon>Pterygota</taxon>
        <taxon>Neoptera</taxon>
        <taxon>Endopterygota</taxon>
        <taxon>Coleoptera</taxon>
        <taxon>Polyphaga</taxon>
        <taxon>Cucujiformia</taxon>
        <taxon>Chrysomeloidea</taxon>
        <taxon>Cerambycidae</taxon>
        <taxon>Lamiinae</taxon>
        <taxon>Acanthocinini</taxon>
        <taxon>Exocentrus</taxon>
    </lineage>
</organism>
<accession>A0AAV8W7I5</accession>
<comment type="caution">
    <text evidence="4">The sequence shown here is derived from an EMBL/GenBank/DDBJ whole genome shotgun (WGS) entry which is preliminary data.</text>
</comment>
<dbReference type="GO" id="GO:0005615">
    <property type="term" value="C:extracellular space"/>
    <property type="evidence" value="ECO:0007669"/>
    <property type="project" value="TreeGrafter"/>
</dbReference>
<keyword evidence="1" id="KW-0732">Signal</keyword>
<comment type="similarity">
    <text evidence="3">Belongs to the TO family.</text>
</comment>
<dbReference type="SMART" id="SM00700">
    <property type="entry name" value="JHBP"/>
    <property type="match status" value="1"/>
</dbReference>
<dbReference type="AlphaFoldDB" id="A0AAV8W7I5"/>
<dbReference type="Pfam" id="PF06585">
    <property type="entry name" value="JHBP"/>
    <property type="match status" value="1"/>
</dbReference>
<name>A0AAV8W7I5_9CUCU</name>
<dbReference type="Proteomes" id="UP001159042">
    <property type="component" value="Unassembled WGS sequence"/>
</dbReference>
<dbReference type="Gene3D" id="3.15.10.30">
    <property type="entry name" value="Haemolymph juvenile hormone binding protein"/>
    <property type="match status" value="1"/>
</dbReference>
<keyword evidence="2" id="KW-0090">Biological rhythms</keyword>
<dbReference type="FunFam" id="3.15.10.30:FF:000001">
    <property type="entry name" value="Takeout-like protein 1"/>
    <property type="match status" value="1"/>
</dbReference>
<dbReference type="EMBL" id="JANEYG010000008">
    <property type="protein sequence ID" value="KAJ8922087.1"/>
    <property type="molecule type" value="Genomic_DNA"/>
</dbReference>
<evidence type="ECO:0000256" key="3">
    <source>
        <dbReference type="ARBA" id="ARBA00060902"/>
    </source>
</evidence>
<evidence type="ECO:0000256" key="1">
    <source>
        <dbReference type="ARBA" id="ARBA00022729"/>
    </source>
</evidence>
<protein>
    <submittedName>
        <fullName evidence="4">Uncharacterized protein</fullName>
    </submittedName>
</protein>
<dbReference type="InterPro" id="IPR010562">
    <property type="entry name" value="Haemolymph_juvenile_hormone-bd"/>
</dbReference>
<dbReference type="GO" id="GO:0007623">
    <property type="term" value="P:circadian rhythm"/>
    <property type="evidence" value="ECO:0007669"/>
    <property type="project" value="UniProtKB-ARBA"/>
</dbReference>
<gene>
    <name evidence="4" type="ORF">NQ315_008728</name>
</gene>
<keyword evidence="5" id="KW-1185">Reference proteome</keyword>
<dbReference type="PANTHER" id="PTHR11008:SF32">
    <property type="entry name" value="CIRCADIAN CLOCK-CONTROLLED PROTEIN DAYWAKE-RELATED"/>
    <property type="match status" value="1"/>
</dbReference>
<evidence type="ECO:0000313" key="4">
    <source>
        <dbReference type="EMBL" id="KAJ8922087.1"/>
    </source>
</evidence>
<dbReference type="PANTHER" id="PTHR11008">
    <property type="entry name" value="PROTEIN TAKEOUT-LIKE PROTEIN"/>
    <property type="match status" value="1"/>
</dbReference>
<dbReference type="InterPro" id="IPR038606">
    <property type="entry name" value="To_sf"/>
</dbReference>
<sequence>MVAASYIIPCSMTNNFNECALKNGQYAIPFLIKGDRSLKIPNMNPLKVPLVELNGTNSIHLKLKDAKVYGLEKLKILNVSTDFDKRQARIISSLDRIDILADYEINGRMLIFAITGHGPLNLTMYNGTYQYDVEWDLVSRDGKVYFNITNSKYDYAVGKITYEFKNLFNGDKLLGRQMNKFLNENWELVNDDLKGAFLQILLVFHDDISRKIYSQIPYDELFLA</sequence>
<proteinExistence type="inferred from homology"/>